<dbReference type="Pfam" id="PF14523">
    <property type="entry name" value="Syntaxin_2"/>
    <property type="match status" value="1"/>
</dbReference>
<name>A0A060TH32_BLAAD</name>
<evidence type="ECO:0000256" key="3">
    <source>
        <dbReference type="SAM" id="Phobius"/>
    </source>
</evidence>
<dbReference type="SUPFAM" id="SSF47661">
    <property type="entry name" value="t-snare proteins"/>
    <property type="match status" value="1"/>
</dbReference>
<dbReference type="Gene3D" id="1.20.58.70">
    <property type="match status" value="1"/>
</dbReference>
<gene>
    <name evidence="5" type="ORF">GNLVRS02_ARAD1D35640g</name>
</gene>
<keyword evidence="3" id="KW-1133">Transmembrane helix</keyword>
<dbReference type="SMART" id="SM00397">
    <property type="entry name" value="t_SNARE"/>
    <property type="match status" value="1"/>
</dbReference>
<dbReference type="Gene3D" id="1.20.5.110">
    <property type="match status" value="1"/>
</dbReference>
<dbReference type="GO" id="GO:0048278">
    <property type="term" value="P:vesicle docking"/>
    <property type="evidence" value="ECO:0007669"/>
    <property type="project" value="TreeGrafter"/>
</dbReference>
<evidence type="ECO:0000313" key="5">
    <source>
        <dbReference type="EMBL" id="CDP38481.1"/>
    </source>
</evidence>
<feature type="transmembrane region" description="Helical" evidence="3">
    <location>
        <begin position="235"/>
        <end position="256"/>
    </location>
</feature>
<dbReference type="FunFam" id="1.20.5.110:FF:000059">
    <property type="entry name" value="Related to syntaxin 12"/>
    <property type="match status" value="1"/>
</dbReference>
<dbReference type="InterPro" id="IPR006011">
    <property type="entry name" value="Syntaxin_N"/>
</dbReference>
<dbReference type="GO" id="GO:0006906">
    <property type="term" value="P:vesicle fusion"/>
    <property type="evidence" value="ECO:0007669"/>
    <property type="project" value="TreeGrafter"/>
</dbReference>
<organism evidence="5">
    <name type="scientific">Blastobotrys adeninivorans</name>
    <name type="common">Yeast</name>
    <name type="synonym">Arxula adeninivorans</name>
    <dbReference type="NCBI Taxonomy" id="409370"/>
    <lineage>
        <taxon>Eukaryota</taxon>
        <taxon>Fungi</taxon>
        <taxon>Dikarya</taxon>
        <taxon>Ascomycota</taxon>
        <taxon>Saccharomycotina</taxon>
        <taxon>Dipodascomycetes</taxon>
        <taxon>Dipodascales</taxon>
        <taxon>Trichomonascaceae</taxon>
        <taxon>Blastobotrys</taxon>
    </lineage>
</organism>
<dbReference type="PROSITE" id="PS50192">
    <property type="entry name" value="T_SNARE"/>
    <property type="match status" value="1"/>
</dbReference>
<reference evidence="5" key="2">
    <citation type="submission" date="2014-06" db="EMBL/GenBank/DDBJ databases">
        <title>The complete genome of Blastobotrys (Arxula) adeninivorans LS3 - a yeast of biotechnological interest.</title>
        <authorList>
            <person name="Kunze G."/>
            <person name="Gaillardin C."/>
            <person name="Czernicka M."/>
            <person name="Durrens P."/>
            <person name="Martin T."/>
            <person name="Boer E."/>
            <person name="Gabaldon T."/>
            <person name="Cruz J."/>
            <person name="Talla E."/>
            <person name="Marck C."/>
            <person name="Goffeau A."/>
            <person name="Barbe V."/>
            <person name="Baret P."/>
            <person name="Baronian K."/>
            <person name="Beier S."/>
            <person name="Bleykasten C."/>
            <person name="Bode R."/>
            <person name="Casaregola S."/>
            <person name="Despons L."/>
            <person name="Fairhead C."/>
            <person name="Giersberg M."/>
            <person name="Gierski P."/>
            <person name="Hahnel U."/>
            <person name="Hartmann A."/>
            <person name="Jankowska D."/>
            <person name="Jubin C."/>
            <person name="Jung P."/>
            <person name="Lafontaine I."/>
            <person name="Leh-Louis V."/>
            <person name="Lemaire M."/>
            <person name="Marcet-Houben M."/>
            <person name="Mascher M."/>
            <person name="Morel G."/>
            <person name="Richard G.-F."/>
            <person name="Riechen J."/>
            <person name="Sacerdot C."/>
            <person name="Sarkar A."/>
            <person name="Savel G."/>
            <person name="Schacherer J."/>
            <person name="Sherman D."/>
            <person name="Straub M.-L."/>
            <person name="Stein N."/>
            <person name="Thierry A."/>
            <person name="Trautwein-Schult A."/>
            <person name="Westhof E."/>
            <person name="Worch S."/>
            <person name="Dujon B."/>
            <person name="Souciet J.-L."/>
            <person name="Wincker P."/>
            <person name="Scholz U."/>
            <person name="Neuveglise N."/>
        </authorList>
    </citation>
    <scope>NUCLEOTIDE SEQUENCE</scope>
    <source>
        <strain evidence="5">LS3</strain>
    </source>
</reference>
<dbReference type="GO" id="GO:0031201">
    <property type="term" value="C:SNARE complex"/>
    <property type="evidence" value="ECO:0007669"/>
    <property type="project" value="TreeGrafter"/>
</dbReference>
<dbReference type="GO" id="GO:0006886">
    <property type="term" value="P:intracellular protein transport"/>
    <property type="evidence" value="ECO:0007669"/>
    <property type="project" value="InterPro"/>
</dbReference>
<feature type="region of interest" description="Disordered" evidence="2">
    <location>
        <begin position="125"/>
        <end position="148"/>
    </location>
</feature>
<evidence type="ECO:0000256" key="1">
    <source>
        <dbReference type="ARBA" id="ARBA00009063"/>
    </source>
</evidence>
<dbReference type="CDD" id="cd15840">
    <property type="entry name" value="SNARE_Qa"/>
    <property type="match status" value="1"/>
</dbReference>
<evidence type="ECO:0000256" key="2">
    <source>
        <dbReference type="SAM" id="MobiDB-lite"/>
    </source>
</evidence>
<feature type="domain" description="T-SNARE coiled-coil homology" evidence="4">
    <location>
        <begin position="164"/>
        <end position="226"/>
    </location>
</feature>
<dbReference type="PANTHER" id="PTHR19957:SF418">
    <property type="entry name" value="SNAP RECEPTOR"/>
    <property type="match status" value="1"/>
</dbReference>
<dbReference type="GO" id="GO:0000149">
    <property type="term" value="F:SNARE binding"/>
    <property type="evidence" value="ECO:0007669"/>
    <property type="project" value="TreeGrafter"/>
</dbReference>
<dbReference type="InterPro" id="IPR006012">
    <property type="entry name" value="Syntaxin/epimorphin_CS"/>
</dbReference>
<protein>
    <submittedName>
        <fullName evidence="5">ARAD1D35640p</fullName>
    </submittedName>
</protein>
<reference evidence="5" key="1">
    <citation type="submission" date="2014-02" db="EMBL/GenBank/DDBJ databases">
        <authorList>
            <person name="Genoscope - CEA"/>
        </authorList>
    </citation>
    <scope>NUCLEOTIDE SEQUENCE</scope>
    <source>
        <strain evidence="5">LS3</strain>
    </source>
</reference>
<sequence length="257" mass="28553">MDIEAQKPANFESLSADIAQRLETVSTHVVTIRKTVALPDNRGATPMASRRLKTAVDEGAEELKRISPLVRWLTNWEASELSATQKFKQDKLAKEFGAILNEFRSLQQQAIAKEKQWAQAARAALEEESKPATERTPLMSASGSQQKQAQVLDTVNQDELNLQTTLIEDREHEIRGIERGVAEINAIFKDLGTLVGEQGAQLDSVEENISNFATNTENASKQLLRASESQKKRRYWSCFVLVVLLVVLGVILLAVLA</sequence>
<dbReference type="AlphaFoldDB" id="A0A060TH32"/>
<dbReference type="InterPro" id="IPR045242">
    <property type="entry name" value="Syntaxin"/>
</dbReference>
<feature type="compositionally biased region" description="Polar residues" evidence="2">
    <location>
        <begin position="139"/>
        <end position="148"/>
    </location>
</feature>
<dbReference type="PROSITE" id="PS00914">
    <property type="entry name" value="SYNTAXIN"/>
    <property type="match status" value="1"/>
</dbReference>
<dbReference type="InterPro" id="IPR010989">
    <property type="entry name" value="SNARE"/>
</dbReference>
<proteinExistence type="inferred from homology"/>
<dbReference type="EMBL" id="HG937694">
    <property type="protein sequence ID" value="CDP38481.1"/>
    <property type="molecule type" value="Genomic_DNA"/>
</dbReference>
<dbReference type="InterPro" id="IPR000727">
    <property type="entry name" value="T_SNARE_dom"/>
</dbReference>
<dbReference type="GO" id="GO:0005484">
    <property type="term" value="F:SNAP receptor activity"/>
    <property type="evidence" value="ECO:0007669"/>
    <property type="project" value="InterPro"/>
</dbReference>
<keyword evidence="3" id="KW-0472">Membrane</keyword>
<dbReference type="Pfam" id="PF05739">
    <property type="entry name" value="SNARE"/>
    <property type="match status" value="1"/>
</dbReference>
<evidence type="ECO:0000259" key="4">
    <source>
        <dbReference type="PROSITE" id="PS50192"/>
    </source>
</evidence>
<dbReference type="GO" id="GO:0006896">
    <property type="term" value="P:Golgi to vacuole transport"/>
    <property type="evidence" value="ECO:0007669"/>
    <property type="project" value="TreeGrafter"/>
</dbReference>
<accession>A0A060TH32</accession>
<keyword evidence="3" id="KW-0812">Transmembrane</keyword>
<dbReference type="PhylomeDB" id="A0A060TH32"/>
<dbReference type="GO" id="GO:0012505">
    <property type="term" value="C:endomembrane system"/>
    <property type="evidence" value="ECO:0007669"/>
    <property type="project" value="TreeGrafter"/>
</dbReference>
<comment type="similarity">
    <text evidence="1">Belongs to the syntaxin family.</text>
</comment>
<dbReference type="PANTHER" id="PTHR19957">
    <property type="entry name" value="SYNTAXIN"/>
    <property type="match status" value="1"/>
</dbReference>